<keyword evidence="11" id="KW-1185">Reference proteome</keyword>
<keyword evidence="2" id="KW-0489">Methyltransferase</keyword>
<evidence type="ECO:0000313" key="10">
    <source>
        <dbReference type="EMBL" id="KAA0185107.1"/>
    </source>
</evidence>
<organism evidence="10 11">
    <name type="scientific">Fasciolopsis buskii</name>
    <dbReference type="NCBI Taxonomy" id="27845"/>
    <lineage>
        <taxon>Eukaryota</taxon>
        <taxon>Metazoa</taxon>
        <taxon>Spiralia</taxon>
        <taxon>Lophotrochozoa</taxon>
        <taxon>Platyhelminthes</taxon>
        <taxon>Trematoda</taxon>
        <taxon>Digenea</taxon>
        <taxon>Plagiorchiida</taxon>
        <taxon>Echinostomata</taxon>
        <taxon>Echinostomatoidea</taxon>
        <taxon>Fasciolidae</taxon>
        <taxon>Fasciolopsis</taxon>
    </lineage>
</organism>
<dbReference type="PROSITE" id="PS50102">
    <property type="entry name" value="RRM"/>
    <property type="match status" value="1"/>
</dbReference>
<dbReference type="GO" id="GO:0003723">
    <property type="term" value="F:RNA binding"/>
    <property type="evidence" value="ECO:0007669"/>
    <property type="project" value="UniProtKB-UniRule"/>
</dbReference>
<feature type="domain" description="RRM" evidence="9">
    <location>
        <begin position="50"/>
        <end position="124"/>
    </location>
</feature>
<comment type="caution">
    <text evidence="10">The sequence shown here is derived from an EMBL/GenBank/DDBJ whole genome shotgun (WGS) entry which is preliminary data.</text>
</comment>
<keyword evidence="7" id="KW-0694">RNA-binding</keyword>
<name>A0A8E0RJW9_9TREM</name>
<keyword evidence="5" id="KW-0156">Chromatin regulator</keyword>
<feature type="region of interest" description="Disordered" evidence="8">
    <location>
        <begin position="599"/>
        <end position="662"/>
    </location>
</feature>
<comment type="subcellular location">
    <subcellularLocation>
        <location evidence="1">Nucleus</location>
    </subcellularLocation>
</comment>
<evidence type="ECO:0000256" key="1">
    <source>
        <dbReference type="ARBA" id="ARBA00004123"/>
    </source>
</evidence>
<evidence type="ECO:0000256" key="2">
    <source>
        <dbReference type="ARBA" id="ARBA00022603"/>
    </source>
</evidence>
<dbReference type="GO" id="GO:0042800">
    <property type="term" value="F:histone H3K4 methyltransferase activity"/>
    <property type="evidence" value="ECO:0007669"/>
    <property type="project" value="InterPro"/>
</dbReference>
<reference evidence="10" key="1">
    <citation type="submission" date="2019-05" db="EMBL/GenBank/DDBJ databases">
        <title>Annotation for the trematode Fasciolopsis buski.</title>
        <authorList>
            <person name="Choi Y.-J."/>
        </authorList>
    </citation>
    <scope>NUCLEOTIDE SEQUENCE</scope>
    <source>
        <strain evidence="10">HT</strain>
        <tissue evidence="10">Whole worm</tissue>
    </source>
</reference>
<evidence type="ECO:0000256" key="6">
    <source>
        <dbReference type="ARBA" id="ARBA00023242"/>
    </source>
</evidence>
<gene>
    <name evidence="10" type="ORF">FBUS_10458</name>
</gene>
<accession>A0A8E0RJW9</accession>
<keyword evidence="4" id="KW-0949">S-adenosyl-L-methionine</keyword>
<evidence type="ECO:0000256" key="8">
    <source>
        <dbReference type="SAM" id="MobiDB-lite"/>
    </source>
</evidence>
<evidence type="ECO:0000256" key="5">
    <source>
        <dbReference type="ARBA" id="ARBA00022853"/>
    </source>
</evidence>
<dbReference type="AlphaFoldDB" id="A0A8E0RJW9"/>
<evidence type="ECO:0000256" key="3">
    <source>
        <dbReference type="ARBA" id="ARBA00022679"/>
    </source>
</evidence>
<dbReference type="Pfam" id="PF00076">
    <property type="entry name" value="RRM_1"/>
    <property type="match status" value="1"/>
</dbReference>
<evidence type="ECO:0000256" key="4">
    <source>
        <dbReference type="ARBA" id="ARBA00022691"/>
    </source>
</evidence>
<feature type="compositionally biased region" description="Basic and acidic residues" evidence="8">
    <location>
        <begin position="623"/>
        <end position="633"/>
    </location>
</feature>
<dbReference type="EMBL" id="LUCM01010714">
    <property type="protein sequence ID" value="KAA0185107.1"/>
    <property type="molecule type" value="Genomic_DNA"/>
</dbReference>
<dbReference type="InterPro" id="IPR035979">
    <property type="entry name" value="RBD_domain_sf"/>
</dbReference>
<dbReference type="InterPro" id="IPR000504">
    <property type="entry name" value="RRM_dom"/>
</dbReference>
<dbReference type="Gene3D" id="3.30.70.330">
    <property type="match status" value="1"/>
</dbReference>
<sequence>MKDMSPCQPFVAAKLLWDPEINPAYRVPLLRIDGIVEGVDEYYVGEKPEKEVTFSNLNDNISFKNLEDMCKPFGVIEEAKIYYHPKTQRHLGIGTVVFQSSRCARACAESLNQTSKMGNIMNVQVDFLGVNRLRLLAQQMADLLPHESTAHQKSTDRVCSAAGPHQYDHTELRTPHGNGSMQQLARSCFSQQKAEKTKPSALRDLPPSHCMTTFNSHLFGGPVASGSDPTTDQKEVFEKDASINHSGSEGRSTRVRITAVPTSAAEQFETNSKHEFPSDFTEDASATVNHSWPGSEVNVSSCHTDESLESRIQKLLRINCLNATSSRNESTLPECTSFPHTTLNSAHSHDLHSVSPTDVAKDAGDCSSTTTIDGSQYHTYTQDSYGHKHEIISSSFSRRTLLPTPDESNEKTSSAVTRGANSATNRVPLLKTPSKPLDYVEINMITQDLFTLFVDELKEIMHRDITRRIVEGKAFKIFSSWWDSTNDQIEVADPRFTGTNKLKANIQIDSADDQHTTTHINAVGFGAIGSGVPTNVQSSVAMGLAVSVPLTSVPGSNALQAGFNMFGFSMFSGLHATLPKIRRKPRPPSPQELAIENQDQNISDKVSFDPPTVRHRRHFPVTTDRRHSGERAVSRFSLLTDSSGEETKGIPNQVQNRVDLGK</sequence>
<feature type="compositionally biased region" description="Polar residues" evidence="8">
    <location>
        <begin position="411"/>
        <end position="420"/>
    </location>
</feature>
<protein>
    <submittedName>
        <fullName evidence="10">Histone-lysine N-methyltransferase SETD1B</fullName>
    </submittedName>
</protein>
<dbReference type="PANTHER" id="PTHR45814">
    <property type="entry name" value="HISTONE-LYSINE N-METHYLTRANSFERASE SETD1"/>
    <property type="match status" value="1"/>
</dbReference>
<keyword evidence="3" id="KW-0808">Transferase</keyword>
<evidence type="ECO:0000256" key="7">
    <source>
        <dbReference type="PROSITE-ProRule" id="PRU00176"/>
    </source>
</evidence>
<proteinExistence type="predicted"/>
<dbReference type="PANTHER" id="PTHR45814:SF2">
    <property type="entry name" value="HISTONE-LYSINE N-METHYLTRANSFERASE SETD1"/>
    <property type="match status" value="1"/>
</dbReference>
<keyword evidence="6" id="KW-0539">Nucleus</keyword>
<feature type="region of interest" description="Disordered" evidence="8">
    <location>
        <begin position="396"/>
        <end position="420"/>
    </location>
</feature>
<dbReference type="InterPro" id="IPR044570">
    <property type="entry name" value="Set1-like"/>
</dbReference>
<dbReference type="GO" id="GO:0048188">
    <property type="term" value="C:Set1C/COMPASS complex"/>
    <property type="evidence" value="ECO:0007669"/>
    <property type="project" value="TreeGrafter"/>
</dbReference>
<dbReference type="OrthoDB" id="308383at2759"/>
<evidence type="ECO:0000313" key="11">
    <source>
        <dbReference type="Proteomes" id="UP000728185"/>
    </source>
</evidence>
<dbReference type="SMART" id="SM00360">
    <property type="entry name" value="RRM"/>
    <property type="match status" value="1"/>
</dbReference>
<evidence type="ECO:0000259" key="9">
    <source>
        <dbReference type="PROSITE" id="PS50102"/>
    </source>
</evidence>
<dbReference type="InterPro" id="IPR012677">
    <property type="entry name" value="Nucleotide-bd_a/b_plait_sf"/>
</dbReference>
<dbReference type="SUPFAM" id="SSF54928">
    <property type="entry name" value="RNA-binding domain, RBD"/>
    <property type="match status" value="1"/>
</dbReference>
<dbReference type="Proteomes" id="UP000728185">
    <property type="component" value="Unassembled WGS sequence"/>
</dbReference>
<dbReference type="GO" id="GO:0032259">
    <property type="term" value="P:methylation"/>
    <property type="evidence" value="ECO:0007669"/>
    <property type="project" value="UniProtKB-KW"/>
</dbReference>